<evidence type="ECO:0000256" key="1">
    <source>
        <dbReference type="ARBA" id="ARBA00004613"/>
    </source>
</evidence>
<sequence>MRITLPRNLLISYFSLFLLFHSGPRARVHATPPPDQGEPVPPRPSTYQVRITDLINHPSLSFRCQSKDDDLGHKTLKFRQYYHWEFEINYWGTTLFFCHFYWNDKQQVFDVFKAGYRTCDLYVDGGYNMCNWVVKGDGFYKVGKKNWGEKDLVKVYSWK</sequence>
<evidence type="ECO:0000256" key="3">
    <source>
        <dbReference type="ARBA" id="ARBA00022471"/>
    </source>
</evidence>
<dbReference type="GO" id="GO:0005576">
    <property type="term" value="C:extracellular region"/>
    <property type="evidence" value="ECO:0007669"/>
    <property type="project" value="UniProtKB-SubCell"/>
</dbReference>
<protein>
    <recommendedName>
        <fullName evidence="6">S-protein homolog</fullName>
    </recommendedName>
</protein>
<comment type="subcellular location">
    <subcellularLocation>
        <location evidence="1 6">Secreted</location>
    </subcellularLocation>
</comment>
<organism evidence="7 8">
    <name type="scientific">Striga asiatica</name>
    <name type="common">Asiatic witchweed</name>
    <name type="synonym">Buchnera asiatica</name>
    <dbReference type="NCBI Taxonomy" id="4170"/>
    <lineage>
        <taxon>Eukaryota</taxon>
        <taxon>Viridiplantae</taxon>
        <taxon>Streptophyta</taxon>
        <taxon>Embryophyta</taxon>
        <taxon>Tracheophyta</taxon>
        <taxon>Spermatophyta</taxon>
        <taxon>Magnoliopsida</taxon>
        <taxon>eudicotyledons</taxon>
        <taxon>Gunneridae</taxon>
        <taxon>Pentapetalae</taxon>
        <taxon>asterids</taxon>
        <taxon>lamiids</taxon>
        <taxon>Lamiales</taxon>
        <taxon>Orobanchaceae</taxon>
        <taxon>Buchnereae</taxon>
        <taxon>Striga</taxon>
    </lineage>
</organism>
<dbReference type="EMBL" id="BKCP01000001">
    <property type="protein sequence ID" value="GER25028.1"/>
    <property type="molecule type" value="Genomic_DNA"/>
</dbReference>
<dbReference type="PANTHER" id="PTHR31232:SF155">
    <property type="entry name" value="PLANT SELF-INCOMPATIBILITY PROTEIN S1 FAMILY"/>
    <property type="match status" value="1"/>
</dbReference>
<dbReference type="OrthoDB" id="1848419at2759"/>
<evidence type="ECO:0000256" key="6">
    <source>
        <dbReference type="RuleBase" id="RU367044"/>
    </source>
</evidence>
<keyword evidence="5 6" id="KW-0732">Signal</keyword>
<evidence type="ECO:0000256" key="2">
    <source>
        <dbReference type="ARBA" id="ARBA00005581"/>
    </source>
</evidence>
<dbReference type="Pfam" id="PF05938">
    <property type="entry name" value="Self-incomp_S1"/>
    <property type="match status" value="1"/>
</dbReference>
<gene>
    <name evidence="7" type="ORF">STAS_00572</name>
</gene>
<proteinExistence type="inferred from homology"/>
<keyword evidence="4 6" id="KW-0964">Secreted</keyword>
<name>A0A5A7NXL5_STRAF</name>
<comment type="caution">
    <text evidence="7">The sequence shown here is derived from an EMBL/GenBank/DDBJ whole genome shotgun (WGS) entry which is preliminary data.</text>
</comment>
<dbReference type="AlphaFoldDB" id="A0A5A7NXL5"/>
<feature type="chain" id="PRO_5025094799" description="S-protein homolog" evidence="6">
    <location>
        <begin position="31"/>
        <end position="159"/>
    </location>
</feature>
<dbReference type="GO" id="GO:0060320">
    <property type="term" value="P:rejection of self pollen"/>
    <property type="evidence" value="ECO:0007669"/>
    <property type="project" value="UniProtKB-KW"/>
</dbReference>
<dbReference type="Proteomes" id="UP000325081">
    <property type="component" value="Unassembled WGS sequence"/>
</dbReference>
<dbReference type="PANTHER" id="PTHR31232">
    <property type="match status" value="1"/>
</dbReference>
<evidence type="ECO:0000313" key="8">
    <source>
        <dbReference type="Proteomes" id="UP000325081"/>
    </source>
</evidence>
<keyword evidence="8" id="KW-1185">Reference proteome</keyword>
<reference evidence="8" key="1">
    <citation type="journal article" date="2019" name="Curr. Biol.">
        <title>Genome Sequence of Striga asiatica Provides Insight into the Evolution of Plant Parasitism.</title>
        <authorList>
            <person name="Yoshida S."/>
            <person name="Kim S."/>
            <person name="Wafula E.K."/>
            <person name="Tanskanen J."/>
            <person name="Kim Y.M."/>
            <person name="Honaas L."/>
            <person name="Yang Z."/>
            <person name="Spallek T."/>
            <person name="Conn C.E."/>
            <person name="Ichihashi Y."/>
            <person name="Cheong K."/>
            <person name="Cui S."/>
            <person name="Der J.P."/>
            <person name="Gundlach H."/>
            <person name="Jiao Y."/>
            <person name="Hori C."/>
            <person name="Ishida J.K."/>
            <person name="Kasahara H."/>
            <person name="Kiba T."/>
            <person name="Kim M.S."/>
            <person name="Koo N."/>
            <person name="Laohavisit A."/>
            <person name="Lee Y.H."/>
            <person name="Lumba S."/>
            <person name="McCourt P."/>
            <person name="Mortimer J.C."/>
            <person name="Mutuku J.M."/>
            <person name="Nomura T."/>
            <person name="Sasaki-Sekimoto Y."/>
            <person name="Seto Y."/>
            <person name="Wang Y."/>
            <person name="Wakatake T."/>
            <person name="Sakakibara H."/>
            <person name="Demura T."/>
            <person name="Yamaguchi S."/>
            <person name="Yoneyama K."/>
            <person name="Manabe R.I."/>
            <person name="Nelson D.C."/>
            <person name="Schulman A.H."/>
            <person name="Timko M.P."/>
            <person name="dePamphilis C.W."/>
            <person name="Choi D."/>
            <person name="Shirasu K."/>
        </authorList>
    </citation>
    <scope>NUCLEOTIDE SEQUENCE [LARGE SCALE GENOMIC DNA]</scope>
    <source>
        <strain evidence="8">cv. UVA1</strain>
    </source>
</reference>
<accession>A0A5A7NXL5</accession>
<feature type="signal peptide" evidence="6">
    <location>
        <begin position="1"/>
        <end position="30"/>
    </location>
</feature>
<evidence type="ECO:0000256" key="5">
    <source>
        <dbReference type="ARBA" id="ARBA00022729"/>
    </source>
</evidence>
<dbReference type="InterPro" id="IPR010264">
    <property type="entry name" value="Self-incomp_S1"/>
</dbReference>
<evidence type="ECO:0000313" key="7">
    <source>
        <dbReference type="EMBL" id="GER25028.1"/>
    </source>
</evidence>
<keyword evidence="3 6" id="KW-0713">Self-incompatibility</keyword>
<evidence type="ECO:0000256" key="4">
    <source>
        <dbReference type="ARBA" id="ARBA00022525"/>
    </source>
</evidence>
<comment type="similarity">
    <text evidence="2 6">Belongs to the plant self-incompatibility (S1) protein family.</text>
</comment>